<organism evidence="2 3">
    <name type="scientific">Nakamurella alba</name>
    <dbReference type="NCBI Taxonomy" id="2665158"/>
    <lineage>
        <taxon>Bacteria</taxon>
        <taxon>Bacillati</taxon>
        <taxon>Actinomycetota</taxon>
        <taxon>Actinomycetes</taxon>
        <taxon>Nakamurellales</taxon>
        <taxon>Nakamurellaceae</taxon>
        <taxon>Nakamurella</taxon>
    </lineage>
</organism>
<dbReference type="RefSeq" id="WP_154770356.1">
    <property type="nucleotide sequence ID" value="NZ_WLYK01000009.1"/>
</dbReference>
<sequence>MADGTSTGGRVGAGVCGIEIIGVDQRDAWKAGEVPGVTQVRPGIFSLPVVFPDNPLRYTLCYLFMDAGGPVLVDPGFHSPISRASLDAVLAQVGLRAEQVAGVVVTHVHPDHHGLSAEVTAVSGCWVGMHRDEAASLATLDVPEEERQRLDRTWLDRLGVPPEIRPEIATRMGEVADQLARPTVLFDDGDLLPLTDHRVRCVHTPGHTPGHLCLSVEMPDGGRLFLSGDHVLPRISPHIGMQPISAPPPLVRYLASLRKVAAFDDAEVLPGHEWRFRGLARRVDELLEHHERRCAEILDTLDPDPGTTAWDLTTRLTWSRGWPAVQGYMRRSALAETLAHLQHLQGTGQVLELTPAGTGASRFVRAG</sequence>
<name>A0A7K1FQK1_9ACTN</name>
<dbReference type="InterPro" id="IPR036866">
    <property type="entry name" value="RibonucZ/Hydroxyglut_hydro"/>
</dbReference>
<evidence type="ECO:0000313" key="2">
    <source>
        <dbReference type="EMBL" id="MTD16350.1"/>
    </source>
</evidence>
<dbReference type="PANTHER" id="PTHR23131:SF4">
    <property type="entry name" value="METALLO-BETA-LACTAMASE SUPERFAMILY POTEIN"/>
    <property type="match status" value="1"/>
</dbReference>
<dbReference type="Gene3D" id="1.10.10.10">
    <property type="entry name" value="Winged helix-like DNA-binding domain superfamily/Winged helix DNA-binding domain"/>
    <property type="match status" value="1"/>
</dbReference>
<feature type="domain" description="Metallo-beta-lactamase" evidence="1">
    <location>
        <begin position="58"/>
        <end position="272"/>
    </location>
</feature>
<dbReference type="InterPro" id="IPR036388">
    <property type="entry name" value="WH-like_DNA-bd_sf"/>
</dbReference>
<evidence type="ECO:0000259" key="1">
    <source>
        <dbReference type="SMART" id="SM00849"/>
    </source>
</evidence>
<dbReference type="AlphaFoldDB" id="A0A7K1FQK1"/>
<dbReference type="Pfam" id="PF00753">
    <property type="entry name" value="Lactamase_B"/>
    <property type="match status" value="1"/>
</dbReference>
<dbReference type="SMART" id="SM00849">
    <property type="entry name" value="Lactamase_B"/>
    <property type="match status" value="1"/>
</dbReference>
<keyword evidence="2" id="KW-0378">Hydrolase</keyword>
<reference evidence="2 3" key="1">
    <citation type="submission" date="2019-11" db="EMBL/GenBank/DDBJ databases">
        <authorList>
            <person name="Jiang L.-Q."/>
        </authorList>
    </citation>
    <scope>NUCLEOTIDE SEQUENCE [LARGE SCALE GENOMIC DNA]</scope>
    <source>
        <strain evidence="2 3">YIM 132087</strain>
    </source>
</reference>
<proteinExistence type="predicted"/>
<gene>
    <name evidence="2" type="ORF">GIS00_20625</name>
</gene>
<protein>
    <submittedName>
        <fullName evidence="2">MBL fold metallo-hydrolase</fullName>
    </submittedName>
</protein>
<dbReference type="InterPro" id="IPR050662">
    <property type="entry name" value="Sec-metab_biosynth-thioest"/>
</dbReference>
<dbReference type="PANTHER" id="PTHR23131">
    <property type="entry name" value="ENDORIBONUCLEASE LACTB2"/>
    <property type="match status" value="1"/>
</dbReference>
<dbReference type="EMBL" id="WLYK01000009">
    <property type="protein sequence ID" value="MTD16350.1"/>
    <property type="molecule type" value="Genomic_DNA"/>
</dbReference>
<dbReference type="InterPro" id="IPR001279">
    <property type="entry name" value="Metallo-B-lactamas"/>
</dbReference>
<accession>A0A7K1FQK1</accession>
<dbReference type="Proteomes" id="UP000460221">
    <property type="component" value="Unassembled WGS sequence"/>
</dbReference>
<dbReference type="SUPFAM" id="SSF56281">
    <property type="entry name" value="Metallo-hydrolase/oxidoreductase"/>
    <property type="match status" value="1"/>
</dbReference>
<comment type="caution">
    <text evidence="2">The sequence shown here is derived from an EMBL/GenBank/DDBJ whole genome shotgun (WGS) entry which is preliminary data.</text>
</comment>
<dbReference type="GO" id="GO:0016787">
    <property type="term" value="F:hydrolase activity"/>
    <property type="evidence" value="ECO:0007669"/>
    <property type="project" value="UniProtKB-KW"/>
</dbReference>
<evidence type="ECO:0000313" key="3">
    <source>
        <dbReference type="Proteomes" id="UP000460221"/>
    </source>
</evidence>
<dbReference type="Gene3D" id="3.60.15.10">
    <property type="entry name" value="Ribonuclease Z/Hydroxyacylglutathione hydrolase-like"/>
    <property type="match status" value="1"/>
</dbReference>
<keyword evidence="3" id="KW-1185">Reference proteome</keyword>